<feature type="chain" id="PRO_5045610283" evidence="1">
    <location>
        <begin position="27"/>
        <end position="214"/>
    </location>
</feature>
<name>A0ABV0GKN2_9BURK</name>
<dbReference type="NCBIfam" id="TIGR02743">
    <property type="entry name" value="TraW"/>
    <property type="match status" value="1"/>
</dbReference>
<reference evidence="2 3" key="1">
    <citation type="submission" date="2024-05" db="EMBL/GenBank/DDBJ databases">
        <title>Roseateles sp. 2.12 16S ribosomal RNA gene Genome sequencing and assembly.</title>
        <authorList>
            <person name="Woo H."/>
        </authorList>
    </citation>
    <scope>NUCLEOTIDE SEQUENCE [LARGE SCALE GENOMIC DNA]</scope>
    <source>
        <strain evidence="2 3">2.12</strain>
    </source>
</reference>
<feature type="signal peptide" evidence="1">
    <location>
        <begin position="1"/>
        <end position="26"/>
    </location>
</feature>
<accession>A0ABV0GKN2</accession>
<comment type="caution">
    <text evidence="2">The sequence shown here is derived from an EMBL/GenBank/DDBJ whole genome shotgun (WGS) entry which is preliminary data.</text>
</comment>
<evidence type="ECO:0000313" key="3">
    <source>
        <dbReference type="Proteomes" id="UP001462640"/>
    </source>
</evidence>
<protein>
    <submittedName>
        <fullName evidence="2">Type-F conjugative transfer system protein TraW</fullName>
    </submittedName>
</protein>
<dbReference type="InterPro" id="IPR014114">
    <property type="entry name" value="TraW"/>
</dbReference>
<sequence length="214" mass="24162">MKRLSCALWLVIAGTALHMAAPTAHALSADVIGPTYEIAEPHLLQFIEGRLRQLEASGELRQLQEDARKRGIDAVRQPEPVPGLSATQAQRSFYFDPTYTLDRNLHDGQGHLMFTAGTRANPLDIVSLPQRLLFFDARDPRQVVQARRLISRYEGRVKPILTGGSYLALMQAWQRPVYFDQLGLLTRRLGIRQVPALVSQEGQRLRIDELEVTR</sequence>
<dbReference type="RefSeq" id="WP_347613191.1">
    <property type="nucleotide sequence ID" value="NZ_JBDPZC010000016.1"/>
</dbReference>
<evidence type="ECO:0000313" key="2">
    <source>
        <dbReference type="EMBL" id="MEO3715628.1"/>
    </source>
</evidence>
<proteinExistence type="predicted"/>
<gene>
    <name evidence="2" type="primary">traW</name>
    <name evidence="2" type="ORF">ABDJ40_22880</name>
</gene>
<keyword evidence="3" id="KW-1185">Reference proteome</keyword>
<organism evidence="2 3">
    <name type="scientific">Roseateles flavus</name>
    <dbReference type="NCBI Taxonomy" id="3149041"/>
    <lineage>
        <taxon>Bacteria</taxon>
        <taxon>Pseudomonadati</taxon>
        <taxon>Pseudomonadota</taxon>
        <taxon>Betaproteobacteria</taxon>
        <taxon>Burkholderiales</taxon>
        <taxon>Sphaerotilaceae</taxon>
        <taxon>Roseateles</taxon>
    </lineage>
</organism>
<dbReference type="EMBL" id="JBDPZC010000016">
    <property type="protein sequence ID" value="MEO3715628.1"/>
    <property type="molecule type" value="Genomic_DNA"/>
</dbReference>
<evidence type="ECO:0000256" key="1">
    <source>
        <dbReference type="SAM" id="SignalP"/>
    </source>
</evidence>
<keyword evidence="1" id="KW-0732">Signal</keyword>
<dbReference type="Proteomes" id="UP001462640">
    <property type="component" value="Unassembled WGS sequence"/>
</dbReference>